<dbReference type="HOGENOM" id="CLU_1685235_0_0_5"/>
<gene>
    <name evidence="2" type="ordered locus">RPE_2924</name>
</gene>
<dbReference type="eggNOG" id="ENOG502ZJQ7">
    <property type="taxonomic scope" value="Bacteria"/>
</dbReference>
<proteinExistence type="predicted"/>
<dbReference type="AlphaFoldDB" id="Q07MH3"/>
<name>Q07MH3_RHOP5</name>
<evidence type="ECO:0000313" key="2">
    <source>
        <dbReference type="EMBL" id="ABJ06861.1"/>
    </source>
</evidence>
<organism evidence="2">
    <name type="scientific">Rhodopseudomonas palustris (strain BisA53)</name>
    <dbReference type="NCBI Taxonomy" id="316055"/>
    <lineage>
        <taxon>Bacteria</taxon>
        <taxon>Pseudomonadati</taxon>
        <taxon>Pseudomonadota</taxon>
        <taxon>Alphaproteobacteria</taxon>
        <taxon>Hyphomicrobiales</taxon>
        <taxon>Nitrobacteraceae</taxon>
        <taxon>Rhodopseudomonas</taxon>
    </lineage>
</organism>
<dbReference type="KEGG" id="rpe:RPE_2924"/>
<dbReference type="Gene3D" id="1.20.5.320">
    <property type="entry name" value="6-Phosphogluconate Dehydrogenase, domain 3"/>
    <property type="match status" value="1"/>
</dbReference>
<feature type="compositionally biased region" description="Low complexity" evidence="1">
    <location>
        <begin position="75"/>
        <end position="86"/>
    </location>
</feature>
<evidence type="ECO:0008006" key="3">
    <source>
        <dbReference type="Google" id="ProtNLM"/>
    </source>
</evidence>
<dbReference type="EMBL" id="CP000463">
    <property type="protein sequence ID" value="ABJ06861.1"/>
    <property type="molecule type" value="Genomic_DNA"/>
</dbReference>
<accession>Q07MH3</accession>
<sequence>MLLLGCGSIIAAYYAWREFRWSGLPAWQRPELPKLTSEQIRNRAMVAVTLLLVGFVAVAAYNNRSLQGPRGDRGAQGPQGPAGANGSSIREIVSTSCAKDGCRVACEPDETLVSAFCIGRNGARLTDTLVLENGLLRAQCAPTVNSIVVTCTPTLR</sequence>
<reference evidence="2" key="1">
    <citation type="submission" date="2006-09" db="EMBL/GenBank/DDBJ databases">
        <title>Complete sequence of Rhodopseudomonas palustris BisA53.</title>
        <authorList>
            <consortium name="US DOE Joint Genome Institute"/>
            <person name="Copeland A."/>
            <person name="Lucas S."/>
            <person name="Lapidus A."/>
            <person name="Barry K."/>
            <person name="Detter J.C."/>
            <person name="Glavina del Rio T."/>
            <person name="Hammon N."/>
            <person name="Israni S."/>
            <person name="Dalin E."/>
            <person name="Tice H."/>
            <person name="Pitluck S."/>
            <person name="Chain P."/>
            <person name="Malfatti S."/>
            <person name="Shin M."/>
            <person name="Vergez L."/>
            <person name="Schmutz J."/>
            <person name="Larimer F."/>
            <person name="Land M."/>
            <person name="Hauser L."/>
            <person name="Pelletier D.A."/>
            <person name="Kyrpides N."/>
            <person name="Kim E."/>
            <person name="Harwood C.S."/>
            <person name="Oda Y."/>
            <person name="Richardson P."/>
        </authorList>
    </citation>
    <scope>NUCLEOTIDE SEQUENCE [LARGE SCALE GENOMIC DNA]</scope>
    <source>
        <strain evidence="2">BisA53</strain>
    </source>
</reference>
<evidence type="ECO:0000256" key="1">
    <source>
        <dbReference type="SAM" id="MobiDB-lite"/>
    </source>
</evidence>
<protein>
    <recommendedName>
        <fullName evidence="3">Collagen-like protein</fullName>
    </recommendedName>
</protein>
<feature type="region of interest" description="Disordered" evidence="1">
    <location>
        <begin position="68"/>
        <end position="87"/>
    </location>
</feature>